<keyword evidence="1 4" id="KW-0378">Hydrolase</keyword>
<dbReference type="GO" id="GO:0008984">
    <property type="term" value="F:protein-glutamate methylesterase activity"/>
    <property type="evidence" value="ECO:0007669"/>
    <property type="project" value="UniProtKB-EC"/>
</dbReference>
<feature type="active site" evidence="4">
    <location>
        <position position="40"/>
    </location>
</feature>
<dbReference type="InterPro" id="IPR035909">
    <property type="entry name" value="CheB_C"/>
</dbReference>
<dbReference type="PROSITE" id="PS50122">
    <property type="entry name" value="CHEB"/>
    <property type="match status" value="1"/>
</dbReference>
<feature type="active site" evidence="4">
    <location>
        <position position="13"/>
    </location>
</feature>
<protein>
    <recommendedName>
        <fullName evidence="2">protein-glutamate methylesterase</fullName>
        <ecNumber evidence="2">3.1.1.61</ecNumber>
    </recommendedName>
</protein>
<dbReference type="GO" id="GO:0006935">
    <property type="term" value="P:chemotaxis"/>
    <property type="evidence" value="ECO:0007669"/>
    <property type="project" value="UniProtKB-UniRule"/>
</dbReference>
<evidence type="ECO:0000256" key="2">
    <source>
        <dbReference type="ARBA" id="ARBA00039140"/>
    </source>
</evidence>
<dbReference type="CDD" id="cd16433">
    <property type="entry name" value="CheB"/>
    <property type="match status" value="1"/>
</dbReference>
<keyword evidence="7" id="KW-1185">Reference proteome</keyword>
<feature type="domain" description="CheB-type methylesterase" evidence="5">
    <location>
        <begin position="1"/>
        <end position="189"/>
    </location>
</feature>
<organism evidence="6 7">
    <name type="scientific">Calothrix parasitica NIES-267</name>
    <dbReference type="NCBI Taxonomy" id="1973488"/>
    <lineage>
        <taxon>Bacteria</taxon>
        <taxon>Bacillati</taxon>
        <taxon>Cyanobacteriota</taxon>
        <taxon>Cyanophyceae</taxon>
        <taxon>Nostocales</taxon>
        <taxon>Calotrichaceae</taxon>
        <taxon>Calothrix</taxon>
    </lineage>
</organism>
<name>A0A1Z4LR53_9CYAN</name>
<evidence type="ECO:0000256" key="4">
    <source>
        <dbReference type="PROSITE-ProRule" id="PRU00050"/>
    </source>
</evidence>
<dbReference type="EMBL" id="AP018227">
    <property type="protein sequence ID" value="BAY83588.1"/>
    <property type="molecule type" value="Genomic_DNA"/>
</dbReference>
<keyword evidence="4" id="KW-0145">Chemotaxis</keyword>
<evidence type="ECO:0000259" key="5">
    <source>
        <dbReference type="PROSITE" id="PS50122"/>
    </source>
</evidence>
<feature type="active site" evidence="4">
    <location>
        <position position="133"/>
    </location>
</feature>
<dbReference type="AlphaFoldDB" id="A0A1Z4LR53"/>
<comment type="catalytic activity">
    <reaction evidence="3">
        <text>[protein]-L-glutamate 5-O-methyl ester + H2O = L-glutamyl-[protein] + methanol + H(+)</text>
        <dbReference type="Rhea" id="RHEA:23236"/>
        <dbReference type="Rhea" id="RHEA-COMP:10208"/>
        <dbReference type="Rhea" id="RHEA-COMP:10311"/>
        <dbReference type="ChEBI" id="CHEBI:15377"/>
        <dbReference type="ChEBI" id="CHEBI:15378"/>
        <dbReference type="ChEBI" id="CHEBI:17790"/>
        <dbReference type="ChEBI" id="CHEBI:29973"/>
        <dbReference type="ChEBI" id="CHEBI:82795"/>
        <dbReference type="EC" id="3.1.1.61"/>
    </reaction>
</comment>
<dbReference type="Pfam" id="PF01339">
    <property type="entry name" value="CheB_methylest"/>
    <property type="match status" value="1"/>
</dbReference>
<evidence type="ECO:0000256" key="3">
    <source>
        <dbReference type="ARBA" id="ARBA00048267"/>
    </source>
</evidence>
<dbReference type="PANTHER" id="PTHR42872:SF6">
    <property type="entry name" value="PROTEIN-GLUTAMATE METHYLESTERASE_PROTEIN-GLUTAMINE GLUTAMINASE"/>
    <property type="match status" value="1"/>
</dbReference>
<dbReference type="PANTHER" id="PTHR42872">
    <property type="entry name" value="PROTEIN-GLUTAMATE METHYLESTERASE/PROTEIN-GLUTAMINE GLUTAMINASE"/>
    <property type="match status" value="1"/>
</dbReference>
<dbReference type="Gene3D" id="3.40.50.180">
    <property type="entry name" value="Methylesterase CheB, C-terminal domain"/>
    <property type="match status" value="1"/>
</dbReference>
<dbReference type="EC" id="3.1.1.61" evidence="2"/>
<dbReference type="OrthoDB" id="9793421at2"/>
<proteinExistence type="predicted"/>
<dbReference type="InterPro" id="IPR000673">
    <property type="entry name" value="Sig_transdc_resp-reg_Me-estase"/>
</dbReference>
<gene>
    <name evidence="6" type="ORF">NIES267_30770</name>
</gene>
<dbReference type="GO" id="GO:0000156">
    <property type="term" value="F:phosphorelay response regulator activity"/>
    <property type="evidence" value="ECO:0007669"/>
    <property type="project" value="InterPro"/>
</dbReference>
<sequence length="189" mass="20133">MRPQNHIVVITSSAGGLEALIEILSRLPSNFPAPICIAQHLDPKRPSMMAEILDKKSPLSVKQAKAGDKLYAGRVYIAPPDLHMLVNSDGSLSLSHSEKVNFVRPAGDVLFKSVASSFKDKCIAVVLTGMDGDGAAGVKEIKNMGGVVIAQDKATCKFSSMPDSAIQTGDVDFIVPLESIARSILYLVL</sequence>
<evidence type="ECO:0000256" key="1">
    <source>
        <dbReference type="ARBA" id="ARBA00022801"/>
    </source>
</evidence>
<dbReference type="GO" id="GO:0005737">
    <property type="term" value="C:cytoplasm"/>
    <property type="evidence" value="ECO:0007669"/>
    <property type="project" value="InterPro"/>
</dbReference>
<evidence type="ECO:0000313" key="6">
    <source>
        <dbReference type="EMBL" id="BAY83588.1"/>
    </source>
</evidence>
<evidence type="ECO:0000313" key="7">
    <source>
        <dbReference type="Proteomes" id="UP000218418"/>
    </source>
</evidence>
<dbReference type="Proteomes" id="UP000218418">
    <property type="component" value="Chromosome"/>
</dbReference>
<accession>A0A1Z4LR53</accession>
<reference evidence="6 7" key="1">
    <citation type="submission" date="2017-06" db="EMBL/GenBank/DDBJ databases">
        <title>Genome sequencing of cyanobaciteial culture collection at National Institute for Environmental Studies (NIES).</title>
        <authorList>
            <person name="Hirose Y."/>
            <person name="Shimura Y."/>
            <person name="Fujisawa T."/>
            <person name="Nakamura Y."/>
            <person name="Kawachi M."/>
        </authorList>
    </citation>
    <scope>NUCLEOTIDE SEQUENCE [LARGE SCALE GENOMIC DNA]</scope>
    <source>
        <strain evidence="6 7">NIES-267</strain>
    </source>
</reference>
<dbReference type="SUPFAM" id="SSF52738">
    <property type="entry name" value="Methylesterase CheB, C-terminal domain"/>
    <property type="match status" value="1"/>
</dbReference>